<evidence type="ECO:0000313" key="3">
    <source>
        <dbReference type="EMBL" id="RDK08580.1"/>
    </source>
</evidence>
<evidence type="ECO:0000259" key="2">
    <source>
        <dbReference type="Pfam" id="PF03713"/>
    </source>
</evidence>
<organism evidence="3 4">
    <name type="scientific">Cupriavidus lacunae</name>
    <dbReference type="NCBI Taxonomy" id="2666307"/>
    <lineage>
        <taxon>Bacteria</taxon>
        <taxon>Pseudomonadati</taxon>
        <taxon>Pseudomonadota</taxon>
        <taxon>Betaproteobacteria</taxon>
        <taxon>Burkholderiales</taxon>
        <taxon>Burkholderiaceae</taxon>
        <taxon>Cupriavidus</taxon>
    </lineage>
</organism>
<sequence>MGWLMLAINAMPARAAGSTADDEGERAFLAENGSAMTAMMRRMEITPSGNIDRDFVAMMAPHHQGAIDMAQAYLRFGDNEQLRRLAQEIIVEQQQEILAMRLAVGLPLPPPVAAPTDIGGPPGIPVPVEEAHSGGGERVLPSHGHQPEQLQESK</sequence>
<gene>
    <name evidence="3" type="ORF">DN412_20390</name>
</gene>
<comment type="caution">
    <text evidence="3">The sequence shown here is derived from an EMBL/GenBank/DDBJ whole genome shotgun (WGS) entry which is preliminary data.</text>
</comment>
<evidence type="ECO:0000313" key="4">
    <source>
        <dbReference type="Proteomes" id="UP000255165"/>
    </source>
</evidence>
<reference evidence="4" key="1">
    <citation type="submission" date="2018-06" db="EMBL/GenBank/DDBJ databases">
        <authorList>
            <person name="Feng T."/>
            <person name="Jeon C.O."/>
        </authorList>
    </citation>
    <scope>NUCLEOTIDE SEQUENCE [LARGE SCALE GENOMIC DNA]</scope>
    <source>
        <strain evidence="4">S23</strain>
    </source>
</reference>
<evidence type="ECO:0000256" key="1">
    <source>
        <dbReference type="SAM" id="MobiDB-lite"/>
    </source>
</evidence>
<proteinExistence type="predicted"/>
<name>A0A370NSK7_9BURK</name>
<keyword evidence="4" id="KW-1185">Reference proteome</keyword>
<dbReference type="AlphaFoldDB" id="A0A370NSK7"/>
<feature type="domain" description="DUF305" evidence="2">
    <location>
        <begin position="18"/>
        <end position="101"/>
    </location>
</feature>
<accession>A0A370NSK7</accession>
<dbReference type="Proteomes" id="UP000255165">
    <property type="component" value="Unassembled WGS sequence"/>
</dbReference>
<dbReference type="Gene3D" id="1.20.1260.10">
    <property type="match status" value="1"/>
</dbReference>
<dbReference type="InterPro" id="IPR005183">
    <property type="entry name" value="DUF305_CopM-like"/>
</dbReference>
<feature type="region of interest" description="Disordered" evidence="1">
    <location>
        <begin position="115"/>
        <end position="154"/>
    </location>
</feature>
<dbReference type="PANTHER" id="PTHR36933">
    <property type="entry name" value="SLL0788 PROTEIN"/>
    <property type="match status" value="1"/>
</dbReference>
<dbReference type="PANTHER" id="PTHR36933:SF1">
    <property type="entry name" value="SLL0788 PROTEIN"/>
    <property type="match status" value="1"/>
</dbReference>
<dbReference type="EMBL" id="QKWJ01000025">
    <property type="protein sequence ID" value="RDK08580.1"/>
    <property type="molecule type" value="Genomic_DNA"/>
</dbReference>
<dbReference type="InterPro" id="IPR012347">
    <property type="entry name" value="Ferritin-like"/>
</dbReference>
<protein>
    <submittedName>
        <fullName evidence="3">DUF305 domain-containing protein</fullName>
    </submittedName>
</protein>
<dbReference type="Pfam" id="PF03713">
    <property type="entry name" value="DUF305"/>
    <property type="match status" value="1"/>
</dbReference>